<dbReference type="GO" id="GO:0019433">
    <property type="term" value="P:triglyceride catabolic process"/>
    <property type="evidence" value="ECO:0007669"/>
    <property type="project" value="TreeGrafter"/>
</dbReference>
<gene>
    <name evidence="4" type="ORF">Sps_04062</name>
</gene>
<name>A0A1S6HUD9_9GAMM</name>
<dbReference type="PANTHER" id="PTHR23025">
    <property type="entry name" value="TRIACYLGLYCEROL LIPASE"/>
    <property type="match status" value="1"/>
</dbReference>
<proteinExistence type="inferred from homology"/>
<dbReference type="Pfam" id="PF07859">
    <property type="entry name" value="Abhydrolase_3"/>
    <property type="match status" value="1"/>
</dbReference>
<dbReference type="EMBL" id="CP014782">
    <property type="protein sequence ID" value="AQS39177.1"/>
    <property type="molecule type" value="Genomic_DNA"/>
</dbReference>
<dbReference type="Gene3D" id="3.40.50.1820">
    <property type="entry name" value="alpha/beta hydrolase"/>
    <property type="match status" value="1"/>
</dbReference>
<dbReference type="Proteomes" id="UP000189545">
    <property type="component" value="Chromosome"/>
</dbReference>
<dbReference type="GO" id="GO:0004806">
    <property type="term" value="F:triacylglycerol lipase activity"/>
    <property type="evidence" value="ECO:0007669"/>
    <property type="project" value="TreeGrafter"/>
</dbReference>
<dbReference type="FunFam" id="3.40.50.1820:FF:000089">
    <property type="entry name" value="Alpha/beta hydrolase"/>
    <property type="match status" value="1"/>
</dbReference>
<dbReference type="AlphaFoldDB" id="A0A1S6HUD9"/>
<evidence type="ECO:0000256" key="1">
    <source>
        <dbReference type="ARBA" id="ARBA00010515"/>
    </source>
</evidence>
<sequence length="315" mass="34988">MLYLTIWSRKVSQHYLDNGISQLVSSFIEAGCPSVKVQTIEERRQGYRNSVQLAGGKESVNQIVDKEINGATLRIFKSSDDSNLPVVIYFHGGCFISGDFETHDQQLRKLANLSGSIIVAVKYRLAPEHTFPAAHDDAFHASQVIYEHCKEWGGNPENIILVGDSAGGHICLITSLRLREKAAWLPTKQVLIYPMLDATAASQSYVNNGEEYIITRDTLLTGFDMYLGDLPRKHPEASPLFRSDLSGLPETHILTAEFDPLVDEGEQLYRNLISAGVKTQCRRYLGVIHGFLQLSGVSQTARESIKHVADIIASK</sequence>
<reference evidence="4 5" key="1">
    <citation type="submission" date="2016-03" db="EMBL/GenBank/DDBJ databases">
        <title>Complete genome sequence of Shewanella psychrophila WP2, a deep sea bacterium isolated from west Pacific sediment.</title>
        <authorList>
            <person name="Xu G."/>
            <person name="Jian H."/>
        </authorList>
    </citation>
    <scope>NUCLEOTIDE SEQUENCE [LARGE SCALE GENOMIC DNA]</scope>
    <source>
        <strain evidence="4 5">WP2</strain>
    </source>
</reference>
<evidence type="ECO:0000259" key="3">
    <source>
        <dbReference type="Pfam" id="PF07859"/>
    </source>
</evidence>
<feature type="domain" description="Alpha/beta hydrolase fold-3" evidence="3">
    <location>
        <begin position="87"/>
        <end position="292"/>
    </location>
</feature>
<keyword evidence="5" id="KW-1185">Reference proteome</keyword>
<dbReference type="GO" id="GO:0005829">
    <property type="term" value="C:cytosol"/>
    <property type="evidence" value="ECO:0007669"/>
    <property type="project" value="TreeGrafter"/>
</dbReference>
<keyword evidence="2" id="KW-0378">Hydrolase</keyword>
<dbReference type="SUPFAM" id="SSF53474">
    <property type="entry name" value="alpha/beta-Hydrolases"/>
    <property type="match status" value="1"/>
</dbReference>
<protein>
    <submittedName>
        <fullName evidence="4">Esterase/lipase</fullName>
    </submittedName>
</protein>
<dbReference type="InterPro" id="IPR029058">
    <property type="entry name" value="AB_hydrolase_fold"/>
</dbReference>
<comment type="similarity">
    <text evidence="1">Belongs to the 'GDXG' lipolytic enzyme family.</text>
</comment>
<organism evidence="4 5">
    <name type="scientific">Shewanella psychrophila</name>
    <dbReference type="NCBI Taxonomy" id="225848"/>
    <lineage>
        <taxon>Bacteria</taxon>
        <taxon>Pseudomonadati</taxon>
        <taxon>Pseudomonadota</taxon>
        <taxon>Gammaproteobacteria</taxon>
        <taxon>Alteromonadales</taxon>
        <taxon>Shewanellaceae</taxon>
        <taxon>Shewanella</taxon>
    </lineage>
</organism>
<dbReference type="PANTHER" id="PTHR23025:SF4">
    <property type="entry name" value="ALPHA_BETA HYDROLASE FOLD-3 DOMAIN-CONTAINING PROTEIN"/>
    <property type="match status" value="1"/>
</dbReference>
<dbReference type="GO" id="GO:0004771">
    <property type="term" value="F:sterol ester esterase activity"/>
    <property type="evidence" value="ECO:0007669"/>
    <property type="project" value="TreeGrafter"/>
</dbReference>
<accession>A0A1S6HUD9</accession>
<evidence type="ECO:0000256" key="2">
    <source>
        <dbReference type="ARBA" id="ARBA00022801"/>
    </source>
</evidence>
<evidence type="ECO:0000313" key="4">
    <source>
        <dbReference type="EMBL" id="AQS39177.1"/>
    </source>
</evidence>
<dbReference type="KEGG" id="spsw:Sps_04062"/>
<evidence type="ECO:0000313" key="5">
    <source>
        <dbReference type="Proteomes" id="UP000189545"/>
    </source>
</evidence>
<dbReference type="STRING" id="225848.Sps_04062"/>
<dbReference type="InterPro" id="IPR013094">
    <property type="entry name" value="AB_hydrolase_3"/>
</dbReference>